<dbReference type="GO" id="GO:0047617">
    <property type="term" value="F:fatty acyl-CoA hydrolase activity"/>
    <property type="evidence" value="ECO:0007669"/>
    <property type="project" value="InterPro"/>
</dbReference>
<dbReference type="PANTHER" id="PTHR11066:SF48">
    <property type="entry name" value="ACYL-COA THIOESTERASE II"/>
    <property type="match status" value="1"/>
</dbReference>
<evidence type="ECO:0000259" key="2">
    <source>
        <dbReference type="Pfam" id="PF20789"/>
    </source>
</evidence>
<dbReference type="InterPro" id="IPR029069">
    <property type="entry name" value="HotDog_dom_sf"/>
</dbReference>
<dbReference type="CDD" id="cd03444">
    <property type="entry name" value="Thioesterase_II_repeat1"/>
    <property type="match status" value="1"/>
</dbReference>
<dbReference type="SUPFAM" id="SSF54637">
    <property type="entry name" value="Thioesterase/thiol ester dehydrase-isomerase"/>
    <property type="match status" value="2"/>
</dbReference>
<name>A0AAV5SYH5_9BILA</name>
<evidence type="ECO:0000313" key="3">
    <source>
        <dbReference type="EMBL" id="GMS85678.1"/>
    </source>
</evidence>
<evidence type="ECO:0000256" key="1">
    <source>
        <dbReference type="ARBA" id="ARBA00006538"/>
    </source>
</evidence>
<reference evidence="3" key="1">
    <citation type="submission" date="2023-10" db="EMBL/GenBank/DDBJ databases">
        <title>Genome assembly of Pristionchus species.</title>
        <authorList>
            <person name="Yoshida K."/>
            <person name="Sommer R.J."/>
        </authorList>
    </citation>
    <scope>NUCLEOTIDE SEQUENCE</scope>
    <source>
        <strain evidence="3">RS0144</strain>
    </source>
</reference>
<dbReference type="Pfam" id="PF20789">
    <property type="entry name" value="4HBT_3C"/>
    <property type="match status" value="1"/>
</dbReference>
<protein>
    <recommendedName>
        <fullName evidence="2">Acyl-CoA thioesterase-like C-terminal domain-containing protein</fullName>
    </recommendedName>
</protein>
<dbReference type="Proteomes" id="UP001432027">
    <property type="component" value="Unassembled WGS sequence"/>
</dbReference>
<dbReference type="InterPro" id="IPR003703">
    <property type="entry name" value="Acyl_CoA_thio"/>
</dbReference>
<accession>A0AAV5SYH5</accession>
<evidence type="ECO:0000313" key="4">
    <source>
        <dbReference type="Proteomes" id="UP001432027"/>
    </source>
</evidence>
<dbReference type="InterPro" id="IPR049450">
    <property type="entry name" value="ACOT8-like_C"/>
</dbReference>
<proteinExistence type="inferred from homology"/>
<comment type="similarity">
    <text evidence="1">Belongs to the C/M/P thioester hydrolase family.</text>
</comment>
<dbReference type="EMBL" id="BTSX01000002">
    <property type="protein sequence ID" value="GMS85678.1"/>
    <property type="molecule type" value="Genomic_DNA"/>
</dbReference>
<dbReference type="PANTHER" id="PTHR11066">
    <property type="entry name" value="ACYL-COA THIOESTERASE"/>
    <property type="match status" value="1"/>
</dbReference>
<comment type="caution">
    <text evidence="3">The sequence shown here is derived from an EMBL/GenBank/DDBJ whole genome shotgun (WGS) entry which is preliminary data.</text>
</comment>
<feature type="non-terminal residue" evidence="3">
    <location>
        <position position="1"/>
    </location>
</feature>
<organism evidence="3 4">
    <name type="scientific">Pristionchus entomophagus</name>
    <dbReference type="NCBI Taxonomy" id="358040"/>
    <lineage>
        <taxon>Eukaryota</taxon>
        <taxon>Metazoa</taxon>
        <taxon>Ecdysozoa</taxon>
        <taxon>Nematoda</taxon>
        <taxon>Chromadorea</taxon>
        <taxon>Rhabditida</taxon>
        <taxon>Rhabditina</taxon>
        <taxon>Diplogasteromorpha</taxon>
        <taxon>Diplogasteroidea</taxon>
        <taxon>Neodiplogasteridae</taxon>
        <taxon>Pristionchus</taxon>
    </lineage>
</organism>
<dbReference type="GO" id="GO:0006637">
    <property type="term" value="P:acyl-CoA metabolic process"/>
    <property type="evidence" value="ECO:0007669"/>
    <property type="project" value="InterPro"/>
</dbReference>
<dbReference type="AlphaFoldDB" id="A0AAV5SYH5"/>
<dbReference type="GO" id="GO:0009062">
    <property type="term" value="P:fatty acid catabolic process"/>
    <property type="evidence" value="ECO:0007669"/>
    <property type="project" value="TreeGrafter"/>
</dbReference>
<gene>
    <name evidence="3" type="ORF">PENTCL1PPCAC_7853</name>
</gene>
<dbReference type="GO" id="GO:0005782">
    <property type="term" value="C:peroxisomal matrix"/>
    <property type="evidence" value="ECO:0007669"/>
    <property type="project" value="UniProtKB-SubCell"/>
</dbReference>
<sequence>LSFNMYSAPATIANYCNMIQVDESTVRSDPPFIGAAFIRDRTFGGLVISQATNAFTTLNPFLTPHTVNYKFIATANTSTSQQFKLSHFEEDNIASVLAYQNEKLVGMGHIRYAHNSDHFDSSSFLCPKYIGSAECYPSTAELAETFESEIKEVMTELSKFPLEIRPVESPHNPLSDVNRSSIWLRIKPQFSDDLKPYHGLSVAMFISDFNIHQVAWEIFEKANVKISFGASLDHSAWIHEANLDPLAWYLTVVKCEVISFGRLWLESRIFDESRKCVMTVVQEGYMLKAEDNISKL</sequence>
<dbReference type="Gene3D" id="2.40.160.210">
    <property type="entry name" value="Acyl-CoA thioesterase, double hotdog domain"/>
    <property type="match status" value="1"/>
</dbReference>
<keyword evidence="4" id="KW-1185">Reference proteome</keyword>
<dbReference type="InterPro" id="IPR042171">
    <property type="entry name" value="Acyl-CoA_hotdog"/>
</dbReference>
<feature type="domain" description="Acyl-CoA thioesterase-like C-terminal" evidence="2">
    <location>
        <begin position="168"/>
        <end position="286"/>
    </location>
</feature>